<gene>
    <name evidence="3" type="ORF">HNP46_003073</name>
</gene>
<dbReference type="Proteomes" id="UP000566995">
    <property type="component" value="Unassembled WGS sequence"/>
</dbReference>
<evidence type="ECO:0000256" key="1">
    <source>
        <dbReference type="SAM" id="Coils"/>
    </source>
</evidence>
<evidence type="ECO:0000313" key="3">
    <source>
        <dbReference type="EMBL" id="MBB4864209.1"/>
    </source>
</evidence>
<reference evidence="3 4" key="1">
    <citation type="submission" date="2020-08" db="EMBL/GenBank/DDBJ databases">
        <title>Functional genomics of gut bacteria from endangered species of beetles.</title>
        <authorList>
            <person name="Carlos-Shanley C."/>
        </authorList>
    </citation>
    <scope>NUCLEOTIDE SEQUENCE [LARGE SCALE GENOMIC DNA]</scope>
    <source>
        <strain evidence="3 4">S00179</strain>
    </source>
</reference>
<feature type="compositionally biased region" description="Low complexity" evidence="2">
    <location>
        <begin position="199"/>
        <end position="219"/>
    </location>
</feature>
<sequence>MTQPHSAFRPLPAGPEHRLKSIPLAVHTASASSWGRPWRKHSLGLPAPRALTFKGLRLPAQALRSWLHLLARAGMLGARPVPASILSPPLDDDDVPQRIQDLGFEFSSEMILDFAQLARQSRLKNEEGAAQNDTEVPAPELQIATLDPSPNSALEPLTETDSVSPDCMDQVFLDGQATGAESAPIAPEQLSPATSIQDAPPAVEAAPAQEAAAPAVETEAQARHARRMNKLYERFVAKAAGQSESDPAEPAGLGLSASGDAGPEWAESVVAHSGETDVPAESGISASRDMDGQEAFETVQPMSASLDEPAVSEAMDPHEQTGVPAPELAAVAEPVTQAIAEAVAVLHPESPADETPSAAVEVEAFARALDETVAAEGAKQPSPTVSDVPAMAPELEPLAEQGEAPVVTEATGQAALAELEEIAIAVSKVETVSEPGLVQAVEPPASAEAGEVAEAMPSAEAVDQPELLVVDVHDRQIEAEADVPAAVRAVEQPESPMTTPEAVMAEPEAEDFFEQTAAQATGPAEIPAMEELEPVRAADAVSQSLDEVVAVELDELTTLRGMEAREEVAAAVPAKEPFVGPPVPASHGSLRTLESEFVGDATVTESAQADAPNEWPEVAMQWEPVDRALQPELEMAGSLAPDVPVETEFQLDEITDDDSFDPMISSLEDALALLAATNGPSDVEPRRKRTDDVKRKVVPVFAARRATPAQRPSALAESDGSLAAIFAKAFSPQMTTHSNLEAVALQGILIQKEFAMSETLEVVTEAEGLDQSVPITSSELQEVAATLSVPKLEADPDDVLSDVQNTLNSLAGMAQGLTQQKQAAGRLQDELEEWNSQLLERERLASDKEERLAQLDSHLLEAKTNLDRLAAENNRLLTERSEALKQLAHSVDQRDRSTLKRAEAMQVEQLRNDELAASLRARSIELDERESSLKRKGEELAVRLKQLQSAKDKFSAIVKSFNETVQFNTTLSAISKSVTE</sequence>
<dbReference type="EMBL" id="JACHLI010000010">
    <property type="protein sequence ID" value="MBB4864209.1"/>
    <property type="molecule type" value="Genomic_DNA"/>
</dbReference>
<evidence type="ECO:0000256" key="2">
    <source>
        <dbReference type="SAM" id="MobiDB-lite"/>
    </source>
</evidence>
<proteinExistence type="predicted"/>
<feature type="region of interest" description="Disordered" evidence="2">
    <location>
        <begin position="240"/>
        <end position="293"/>
    </location>
</feature>
<name>A0A7W7KK31_PSENT</name>
<evidence type="ECO:0000313" key="4">
    <source>
        <dbReference type="Proteomes" id="UP000566995"/>
    </source>
</evidence>
<accession>A0A7W7KK31</accession>
<keyword evidence="1" id="KW-0175">Coiled coil</keyword>
<protein>
    <submittedName>
        <fullName evidence="3">Uncharacterized protein</fullName>
    </submittedName>
</protein>
<dbReference type="AlphaFoldDB" id="A0A7W7KK31"/>
<dbReference type="RefSeq" id="WP_184590288.1">
    <property type="nucleotide sequence ID" value="NZ_JACHLI010000010.1"/>
</dbReference>
<organism evidence="3 4">
    <name type="scientific">Pseudomonas nitroreducens</name>
    <dbReference type="NCBI Taxonomy" id="46680"/>
    <lineage>
        <taxon>Bacteria</taxon>
        <taxon>Pseudomonadati</taxon>
        <taxon>Pseudomonadota</taxon>
        <taxon>Gammaproteobacteria</taxon>
        <taxon>Pseudomonadales</taxon>
        <taxon>Pseudomonadaceae</taxon>
        <taxon>Pseudomonas</taxon>
    </lineage>
</organism>
<feature type="region of interest" description="Disordered" evidence="2">
    <location>
        <begin position="191"/>
        <end position="224"/>
    </location>
</feature>
<feature type="coiled-coil region" evidence="1">
    <location>
        <begin position="817"/>
        <end position="886"/>
    </location>
</feature>
<feature type="compositionally biased region" description="Low complexity" evidence="2">
    <location>
        <begin position="251"/>
        <end position="262"/>
    </location>
</feature>
<comment type="caution">
    <text evidence="3">The sequence shown here is derived from an EMBL/GenBank/DDBJ whole genome shotgun (WGS) entry which is preliminary data.</text>
</comment>